<evidence type="ECO:0000256" key="7">
    <source>
        <dbReference type="ARBA" id="ARBA00022525"/>
    </source>
</evidence>
<comment type="pathway">
    <text evidence="4">Sphingolipid metabolism.</text>
</comment>
<evidence type="ECO:0000259" key="20">
    <source>
        <dbReference type="Pfam" id="PF15508"/>
    </source>
</evidence>
<dbReference type="PIRSF" id="PIRSF017632">
    <property type="entry name" value="Acid_ceramidase-like"/>
    <property type="match status" value="1"/>
</dbReference>
<evidence type="ECO:0000256" key="8">
    <source>
        <dbReference type="ARBA" id="ARBA00022729"/>
    </source>
</evidence>
<dbReference type="InterPro" id="IPR029132">
    <property type="entry name" value="CBAH/NAAA_C"/>
</dbReference>
<evidence type="ECO:0000256" key="14">
    <source>
        <dbReference type="ARBA" id="ARBA00023228"/>
    </source>
</evidence>
<comment type="similarity">
    <text evidence="5 16">Belongs to the acid ceramidase family.</text>
</comment>
<dbReference type="InterPro" id="IPR029130">
    <property type="entry name" value="Acid_ceramidase_N"/>
</dbReference>
<evidence type="ECO:0000256" key="17">
    <source>
        <dbReference type="PIRSR" id="PIRSR017632-1"/>
    </source>
</evidence>
<accession>A0A1W0XAZ9</accession>
<comment type="subcellular location">
    <subcellularLocation>
        <location evidence="1">Lysosome</location>
    </subcellularLocation>
    <subcellularLocation>
        <location evidence="2">Secreted</location>
    </subcellularLocation>
</comment>
<feature type="chain" id="PRO_5013275086" description="Acid ceramidase" evidence="18">
    <location>
        <begin position="18"/>
        <end position="393"/>
    </location>
</feature>
<keyword evidence="12" id="KW-1015">Disulfide bond</keyword>
<dbReference type="Pfam" id="PF15508">
    <property type="entry name" value="NAAA-beta"/>
    <property type="match status" value="1"/>
</dbReference>
<keyword evidence="22" id="KW-1185">Reference proteome</keyword>
<evidence type="ECO:0000313" key="22">
    <source>
        <dbReference type="Proteomes" id="UP000192578"/>
    </source>
</evidence>
<keyword evidence="10" id="KW-0746">Sphingolipid metabolism</keyword>
<feature type="domain" description="Choloylglycine hydrolase/NAAA C-terminal" evidence="19">
    <location>
        <begin position="140"/>
        <end position="378"/>
    </location>
</feature>
<dbReference type="PANTHER" id="PTHR28583">
    <property type="entry name" value="ACID AMIDASE"/>
    <property type="match status" value="1"/>
</dbReference>
<sequence length="393" mass="43516">MAVAYFALFLLFTVVAANSGDFPPPPYSETCRQGLYPPKEKPTDIATYEVNLDLPPAKRWAQLAADKAAEMKDLISVIKKLVNSFSGGLIIDLVDKDLPKLLSGLPADSVAEMQGIAQAANIPLGEIFLYNVFYEFNAFCTSIVAETPSGEIHHARDMDFGLLMGWDTQNDTWLLTEKLRPLIVTGDFTRNNQTIFKAVSFAGYIGVLTGMKPQKFSLTVNERYSVKGSGLSGILKWILGQRTGSWMGFLTRDVFENVDTYAEAKAVLSSKLLIGPIYFIIGGVNSGEGAVLSRSIEKTIDTHDLDAKNGTWFVLETNYDRWKAPLFIDDRRTPATRCMNEMGAANATLANLFNVLNTKPVLNKLTVYTSLMNVKAGILETYIRFCADPCWPW</sequence>
<keyword evidence="14" id="KW-0458">Lysosome</keyword>
<dbReference type="GO" id="GO:0017064">
    <property type="term" value="F:fatty acid amide hydrolase activity"/>
    <property type="evidence" value="ECO:0007669"/>
    <property type="project" value="InterPro"/>
</dbReference>
<dbReference type="AlphaFoldDB" id="A0A1W0XAZ9"/>
<name>A0A1W0XAZ9_HYPEX</name>
<evidence type="ECO:0000256" key="2">
    <source>
        <dbReference type="ARBA" id="ARBA00004613"/>
    </source>
</evidence>
<evidence type="ECO:0000256" key="4">
    <source>
        <dbReference type="ARBA" id="ARBA00004991"/>
    </source>
</evidence>
<dbReference type="InterPro" id="IPR016699">
    <property type="entry name" value="Acid_ceramidase-like"/>
</dbReference>
<dbReference type="GO" id="GO:0005576">
    <property type="term" value="C:extracellular region"/>
    <property type="evidence" value="ECO:0007669"/>
    <property type="project" value="UniProtKB-SubCell"/>
</dbReference>
<keyword evidence="7" id="KW-0964">Secreted</keyword>
<keyword evidence="9 16" id="KW-0378">Hydrolase</keyword>
<feature type="domain" description="Acid ceramidase N-terminal" evidence="20">
    <location>
        <begin position="44"/>
        <end position="104"/>
    </location>
</feature>
<dbReference type="GO" id="GO:0005764">
    <property type="term" value="C:lysosome"/>
    <property type="evidence" value="ECO:0007669"/>
    <property type="project" value="UniProtKB-SubCell"/>
</dbReference>
<protein>
    <recommendedName>
        <fullName evidence="15">Acid ceramidase</fullName>
        <ecNumber evidence="6">3.5.1.23</ecNumber>
    </recommendedName>
</protein>
<evidence type="ECO:0000256" key="11">
    <source>
        <dbReference type="ARBA" id="ARBA00023098"/>
    </source>
</evidence>
<evidence type="ECO:0000259" key="19">
    <source>
        <dbReference type="Pfam" id="PF02275"/>
    </source>
</evidence>
<evidence type="ECO:0000256" key="6">
    <source>
        <dbReference type="ARBA" id="ARBA00011891"/>
    </source>
</evidence>
<evidence type="ECO:0000256" key="18">
    <source>
        <dbReference type="SAM" id="SignalP"/>
    </source>
</evidence>
<dbReference type="PANTHER" id="PTHR28583:SF1">
    <property type="entry name" value="ACID CERAMIDASE"/>
    <property type="match status" value="1"/>
</dbReference>
<evidence type="ECO:0000256" key="10">
    <source>
        <dbReference type="ARBA" id="ARBA00022919"/>
    </source>
</evidence>
<dbReference type="Proteomes" id="UP000192578">
    <property type="component" value="Unassembled WGS sequence"/>
</dbReference>
<organism evidence="21 22">
    <name type="scientific">Hypsibius exemplaris</name>
    <name type="common">Freshwater tardigrade</name>
    <dbReference type="NCBI Taxonomy" id="2072580"/>
    <lineage>
        <taxon>Eukaryota</taxon>
        <taxon>Metazoa</taxon>
        <taxon>Ecdysozoa</taxon>
        <taxon>Tardigrada</taxon>
        <taxon>Eutardigrada</taxon>
        <taxon>Parachela</taxon>
        <taxon>Hypsibioidea</taxon>
        <taxon>Hypsibiidae</taxon>
        <taxon>Hypsibius</taxon>
    </lineage>
</organism>
<evidence type="ECO:0000256" key="13">
    <source>
        <dbReference type="ARBA" id="ARBA00023180"/>
    </source>
</evidence>
<evidence type="ECO:0000313" key="21">
    <source>
        <dbReference type="EMBL" id="OQV24594.1"/>
    </source>
</evidence>
<keyword evidence="11 16" id="KW-0443">Lipid metabolism</keyword>
<dbReference type="GO" id="GO:0006631">
    <property type="term" value="P:fatty acid metabolic process"/>
    <property type="evidence" value="ECO:0007669"/>
    <property type="project" value="InterPro"/>
</dbReference>
<proteinExistence type="inferred from homology"/>
<dbReference type="EC" id="3.5.1.23" evidence="6"/>
<dbReference type="Pfam" id="PF02275">
    <property type="entry name" value="CBAH"/>
    <property type="match status" value="1"/>
</dbReference>
<gene>
    <name evidence="21" type="ORF">BV898_01654</name>
</gene>
<reference evidence="22" key="1">
    <citation type="submission" date="2017-01" db="EMBL/GenBank/DDBJ databases">
        <title>Comparative genomics of anhydrobiosis in the tardigrade Hypsibius dujardini.</title>
        <authorList>
            <person name="Yoshida Y."/>
            <person name="Koutsovoulos G."/>
            <person name="Laetsch D."/>
            <person name="Stevens L."/>
            <person name="Kumar S."/>
            <person name="Horikawa D."/>
            <person name="Ishino K."/>
            <person name="Komine S."/>
            <person name="Tomita M."/>
            <person name="Blaxter M."/>
            <person name="Arakawa K."/>
        </authorList>
    </citation>
    <scope>NUCLEOTIDE SEQUENCE [LARGE SCALE GENOMIC DNA]</scope>
    <source>
        <strain evidence="22">Z151</strain>
    </source>
</reference>
<dbReference type="GO" id="GO:0016020">
    <property type="term" value="C:membrane"/>
    <property type="evidence" value="ECO:0007669"/>
    <property type="project" value="GOC"/>
</dbReference>
<feature type="active site" description="Nucleophile" evidence="17">
    <location>
        <position position="140"/>
    </location>
</feature>
<evidence type="ECO:0000256" key="9">
    <source>
        <dbReference type="ARBA" id="ARBA00022801"/>
    </source>
</evidence>
<evidence type="ECO:0000256" key="5">
    <source>
        <dbReference type="ARBA" id="ARBA00005730"/>
    </source>
</evidence>
<evidence type="ECO:0000256" key="3">
    <source>
        <dbReference type="ARBA" id="ARBA00004760"/>
    </source>
</evidence>
<evidence type="ECO:0000256" key="1">
    <source>
        <dbReference type="ARBA" id="ARBA00004371"/>
    </source>
</evidence>
<dbReference type="GO" id="GO:0017040">
    <property type="term" value="F:N-acylsphingosine amidohydrolase activity"/>
    <property type="evidence" value="ECO:0007669"/>
    <property type="project" value="UniProtKB-EC"/>
</dbReference>
<comment type="caution">
    <text evidence="21">The sequence shown here is derived from an EMBL/GenBank/DDBJ whole genome shotgun (WGS) entry which is preliminary data.</text>
</comment>
<evidence type="ECO:0000256" key="12">
    <source>
        <dbReference type="ARBA" id="ARBA00023157"/>
    </source>
</evidence>
<dbReference type="OrthoDB" id="5273684at2759"/>
<comment type="pathway">
    <text evidence="3">Lipid metabolism; sphingolipid metabolism.</text>
</comment>
<dbReference type="CDD" id="cd01903">
    <property type="entry name" value="Ntn_AC_NAAA"/>
    <property type="match status" value="1"/>
</dbReference>
<evidence type="ECO:0000256" key="15">
    <source>
        <dbReference type="ARBA" id="ARBA00040588"/>
    </source>
</evidence>
<evidence type="ECO:0000256" key="16">
    <source>
        <dbReference type="PIRNR" id="PIRNR017632"/>
    </source>
</evidence>
<keyword evidence="8 18" id="KW-0732">Signal</keyword>
<keyword evidence="13" id="KW-0325">Glycoprotein</keyword>
<dbReference type="GO" id="GO:0006665">
    <property type="term" value="P:sphingolipid metabolic process"/>
    <property type="evidence" value="ECO:0007669"/>
    <property type="project" value="UniProtKB-KW"/>
</dbReference>
<dbReference type="EMBL" id="MTYJ01000006">
    <property type="protein sequence ID" value="OQV24594.1"/>
    <property type="molecule type" value="Genomic_DNA"/>
</dbReference>
<feature type="signal peptide" evidence="18">
    <location>
        <begin position="1"/>
        <end position="17"/>
    </location>
</feature>